<proteinExistence type="predicted"/>
<gene>
    <name evidence="10" type="primary">nuoN</name>
    <name evidence="10" type="ORF">BCTU_113</name>
</gene>
<feature type="transmembrane region" description="Helical" evidence="8">
    <location>
        <begin position="53"/>
        <end position="71"/>
    </location>
</feature>
<comment type="subunit">
    <text evidence="6">Composed of 13 different subunits. Subunits NuoA, H, J, K, L, M, N constitute the membrane sector of the complex.</text>
</comment>
<evidence type="ECO:0000256" key="5">
    <source>
        <dbReference type="ARBA" id="ARBA00025189"/>
    </source>
</evidence>
<keyword evidence="11" id="KW-1185">Reference proteome</keyword>
<organism evidence="10 11">
    <name type="scientific">Buchnera aphidicola</name>
    <name type="common">Cinara tujafilina</name>
    <dbReference type="NCBI Taxonomy" id="261317"/>
    <lineage>
        <taxon>Bacteria</taxon>
        <taxon>Pseudomonadati</taxon>
        <taxon>Pseudomonadota</taxon>
        <taxon>Gammaproteobacteria</taxon>
        <taxon>Enterobacterales</taxon>
        <taxon>Erwiniaceae</taxon>
        <taxon>Buchnera</taxon>
    </lineage>
</organism>
<evidence type="ECO:0000313" key="10">
    <source>
        <dbReference type="EMBL" id="AEH39704.1"/>
    </source>
</evidence>
<evidence type="ECO:0000256" key="3">
    <source>
        <dbReference type="ARBA" id="ARBA00022989"/>
    </source>
</evidence>
<dbReference type="PANTHER" id="PTHR22773">
    <property type="entry name" value="NADH DEHYDROGENASE"/>
    <property type="match status" value="1"/>
</dbReference>
<dbReference type="Proteomes" id="UP000006811">
    <property type="component" value="Chromosome"/>
</dbReference>
<dbReference type="Pfam" id="PF00361">
    <property type="entry name" value="Proton_antipo_M"/>
    <property type="match status" value="1"/>
</dbReference>
<dbReference type="EMBL" id="CP001817">
    <property type="protein sequence ID" value="AEH39704.1"/>
    <property type="molecule type" value="Genomic_DNA"/>
</dbReference>
<dbReference type="STRING" id="261317.BCTU_113"/>
<comment type="function">
    <text evidence="5">NDH-1 shuttles electrons from NADH, via FMN and iron-sulfur (Fe-S) centers, to quinones in the respiratory chain. Couples the redox reaction to proton translocation (for every two electrons transferred, four hydrogen ions are translocated across the cytoplasmic membrane), and thus conserves the redox energy in a proton gradient.</text>
</comment>
<keyword evidence="2 7" id="KW-0812">Transmembrane</keyword>
<protein>
    <submittedName>
        <fullName evidence="10">NADH dehydrogenase I chain N</fullName>
    </submittedName>
</protein>
<dbReference type="AlphaFoldDB" id="F7WZ52"/>
<evidence type="ECO:0000256" key="4">
    <source>
        <dbReference type="ARBA" id="ARBA00023136"/>
    </source>
</evidence>
<feature type="transmembrane region" description="Helical" evidence="8">
    <location>
        <begin position="224"/>
        <end position="244"/>
    </location>
</feature>
<evidence type="ECO:0000256" key="7">
    <source>
        <dbReference type="RuleBase" id="RU000320"/>
    </source>
</evidence>
<evidence type="ECO:0000256" key="1">
    <source>
        <dbReference type="ARBA" id="ARBA00004127"/>
    </source>
</evidence>
<feature type="transmembrane region" description="Helical" evidence="8">
    <location>
        <begin position="256"/>
        <end position="280"/>
    </location>
</feature>
<dbReference type="InterPro" id="IPR001750">
    <property type="entry name" value="ND/Mrp_TM"/>
</dbReference>
<dbReference type="GO" id="GO:0012505">
    <property type="term" value="C:endomembrane system"/>
    <property type="evidence" value="ECO:0007669"/>
    <property type="project" value="UniProtKB-SubCell"/>
</dbReference>
<feature type="transmembrane region" description="Helical" evidence="8">
    <location>
        <begin position="336"/>
        <end position="358"/>
    </location>
</feature>
<evidence type="ECO:0000256" key="2">
    <source>
        <dbReference type="ARBA" id="ARBA00022692"/>
    </source>
</evidence>
<keyword evidence="4 8" id="KW-0472">Membrane</keyword>
<sequence>MILLLFTSIYTCIFTYSWIELNIDSNIEFFIFLLLSTIGGLIVLTSYHMSTLFIGIELLFLPALGVVGYLNDIKKNCFFTLKYMILSIFSSLTMLFGFLILYSSTGHLSFTHISNMFFYYPSLMLDKKTLFGLMTIFLSFFFKVSLFPMHLWVPDIYNCISSFSLIYFSIAIKIAILTFLSRFLFYIPALYHCKIIYILLIIVSVGSIIFGNGMAFFQKNINKLMAYSSVTHTGYMLLTILILFNREEQLLLENFYIYFIGYILSMICFFSIKSYIDYYFMYKNSIQYDNCLKGLYWKNSFLCICMTLLLLSFSGFPITIGFWGKFCILRFLLHKKLWFILLIIIFSNLIGMQCYIPVICSLYKKKYNCLTKQNKRKQLVNIFTNIKYLFILLLSFLLIFLGIYPQKIISIIDIF</sequence>
<feature type="transmembrane region" description="Helical" evidence="8">
    <location>
        <begin position="130"/>
        <end position="153"/>
    </location>
</feature>
<feature type="transmembrane region" description="Helical" evidence="8">
    <location>
        <begin position="165"/>
        <end position="189"/>
    </location>
</feature>
<feature type="transmembrane region" description="Helical" evidence="8">
    <location>
        <begin position="301"/>
        <end position="324"/>
    </location>
</feature>
<dbReference type="eggNOG" id="COG1007">
    <property type="taxonomic scope" value="Bacteria"/>
</dbReference>
<reference evidence="10 11" key="1">
    <citation type="journal article" date="2011" name="Appl. Environ. Microbiol.">
        <title>The genome of Buchnera aphidicola from the aphid Cinara tujafilina provides new clues about the evolutionary history of metabolic losses in bacterial endosymbionts.</title>
        <authorList>
            <person name="Lamelas A."/>
            <person name="Gosalbes M.J."/>
            <person name="Moya A."/>
            <person name="Latorre A."/>
        </authorList>
    </citation>
    <scope>NUCLEOTIDE SEQUENCE [LARGE SCALE GENOMIC DNA]</scope>
    <source>
        <strain evidence="11">Cinara tujafilina</strain>
    </source>
</reference>
<feature type="transmembrane region" description="Helical" evidence="8">
    <location>
        <begin position="83"/>
        <end position="110"/>
    </location>
</feature>
<feature type="transmembrane region" description="Helical" evidence="8">
    <location>
        <begin position="379"/>
        <end position="404"/>
    </location>
</feature>
<dbReference type="GO" id="GO:0016020">
    <property type="term" value="C:membrane"/>
    <property type="evidence" value="ECO:0007669"/>
    <property type="project" value="UniProtKB-SubCell"/>
</dbReference>
<keyword evidence="3 8" id="KW-1133">Transmembrane helix</keyword>
<evidence type="ECO:0000256" key="6">
    <source>
        <dbReference type="ARBA" id="ARBA00025811"/>
    </source>
</evidence>
<name>F7WZ52_9GAMM</name>
<dbReference type="KEGG" id="baj:BCTU_113"/>
<accession>F7WZ52</accession>
<evidence type="ECO:0000313" key="11">
    <source>
        <dbReference type="Proteomes" id="UP000006811"/>
    </source>
</evidence>
<feature type="transmembrane region" description="Helical" evidence="8">
    <location>
        <begin position="195"/>
        <end position="217"/>
    </location>
</feature>
<evidence type="ECO:0000259" key="9">
    <source>
        <dbReference type="Pfam" id="PF00361"/>
    </source>
</evidence>
<evidence type="ECO:0000256" key="8">
    <source>
        <dbReference type="SAM" id="Phobius"/>
    </source>
</evidence>
<feature type="domain" description="NADH:quinone oxidoreductase/Mrp antiporter transmembrane" evidence="9">
    <location>
        <begin position="46"/>
        <end position="350"/>
    </location>
</feature>
<comment type="subcellular location">
    <subcellularLocation>
        <location evidence="1">Endomembrane system</location>
        <topology evidence="1">Multi-pass membrane protein</topology>
    </subcellularLocation>
    <subcellularLocation>
        <location evidence="7">Membrane</location>
        <topology evidence="7">Multi-pass membrane protein</topology>
    </subcellularLocation>
</comment>
<feature type="transmembrane region" description="Helical" evidence="8">
    <location>
        <begin position="29"/>
        <end position="47"/>
    </location>
</feature>
<dbReference type="HOGENOM" id="CLU_007100_1_5_6"/>